<accession>A0ABY4YY04</accession>
<name>A0ABY4YY04_9MICO</name>
<dbReference type="InterPro" id="IPR050712">
    <property type="entry name" value="NAD(P)H-dep_reductase"/>
</dbReference>
<evidence type="ECO:0000259" key="1">
    <source>
        <dbReference type="Pfam" id="PF03358"/>
    </source>
</evidence>
<dbReference type="InterPro" id="IPR029039">
    <property type="entry name" value="Flavoprotein-like_sf"/>
</dbReference>
<evidence type="ECO:0000313" key="3">
    <source>
        <dbReference type="Proteomes" id="UP001056455"/>
    </source>
</evidence>
<organism evidence="2 3">
    <name type="scientific">Ornithinimicrobium faecis</name>
    <dbReference type="NCBI Taxonomy" id="2934158"/>
    <lineage>
        <taxon>Bacteria</taxon>
        <taxon>Bacillati</taxon>
        <taxon>Actinomycetota</taxon>
        <taxon>Actinomycetes</taxon>
        <taxon>Micrococcales</taxon>
        <taxon>Ornithinimicrobiaceae</taxon>
        <taxon>Ornithinimicrobium</taxon>
    </lineage>
</organism>
<protein>
    <submittedName>
        <fullName evidence="2">NAD(P)H-dependent oxidoreductase</fullName>
    </submittedName>
</protein>
<gene>
    <name evidence="2" type="ORF">NF556_06700</name>
</gene>
<dbReference type="Proteomes" id="UP001056455">
    <property type="component" value="Chromosome"/>
</dbReference>
<keyword evidence="3" id="KW-1185">Reference proteome</keyword>
<dbReference type="PANTHER" id="PTHR30543:SF21">
    <property type="entry name" value="NAD(P)H-DEPENDENT FMN REDUCTASE LOT6"/>
    <property type="match status" value="1"/>
</dbReference>
<reference evidence="2" key="1">
    <citation type="submission" date="2022-06" db="EMBL/GenBank/DDBJ databases">
        <title>Ornithinimicrobium HY1793.</title>
        <authorList>
            <person name="Huang Y."/>
        </authorList>
    </citation>
    <scope>NUCLEOTIDE SEQUENCE</scope>
    <source>
        <strain evidence="2">HY1793</strain>
    </source>
</reference>
<dbReference type="Pfam" id="PF03358">
    <property type="entry name" value="FMN_red"/>
    <property type="match status" value="1"/>
</dbReference>
<dbReference type="Gene3D" id="3.40.50.360">
    <property type="match status" value="1"/>
</dbReference>
<dbReference type="RefSeq" id="WP_252594740.1">
    <property type="nucleotide sequence ID" value="NZ_CP099489.1"/>
</dbReference>
<sequence>MTSHKIGIIVSSSRPTRIGPKVAQWISELAPYGSEVEIVDLAEVDLPFLAEPEQPATGNYTLPSTIAWSERVRQFDALIVALPEYNAGYPAVVKNAIDSLHAEWNELPIGVIGYGWGAAAGAVNQFGEVLDRVKALRLDGPGLSFGQDLTPEGEILDAAPEDAVRGLYDQIVAAAREKVAA</sequence>
<proteinExistence type="predicted"/>
<feature type="domain" description="NADPH-dependent FMN reductase-like" evidence="1">
    <location>
        <begin position="5"/>
        <end position="145"/>
    </location>
</feature>
<dbReference type="PANTHER" id="PTHR30543">
    <property type="entry name" value="CHROMATE REDUCTASE"/>
    <property type="match status" value="1"/>
</dbReference>
<dbReference type="EMBL" id="CP099489">
    <property type="protein sequence ID" value="USQ81330.1"/>
    <property type="molecule type" value="Genomic_DNA"/>
</dbReference>
<dbReference type="InterPro" id="IPR005025">
    <property type="entry name" value="FMN_Rdtase-like_dom"/>
</dbReference>
<dbReference type="SUPFAM" id="SSF52218">
    <property type="entry name" value="Flavoproteins"/>
    <property type="match status" value="1"/>
</dbReference>
<evidence type="ECO:0000313" key="2">
    <source>
        <dbReference type="EMBL" id="USQ81330.1"/>
    </source>
</evidence>